<sequence length="263" mass="27935">MNGITWALIGTLFTFSVTTLGALNVFWVKKEVGNTFQCIFLGFAGGVMIAASVWSLLLPGIERAEQNGQISWLVMTCGFLLGVILLLFADAILKKQYLRRLQTGQQTKLKQSTLMLVMAITIHNIPEGMAVGLAFSLAMSDTSDPALFSGAIALALGIGIQNYPEGTAVALPLIKDGMGKKKAFLIGSMSAIVEPIFGVLAAVVTTFITSFMPLLLAFAAGTMIYVVVQELLPEAQGCEGDKTATLGFIAGFLIMMILDVSLG</sequence>
<feature type="transmembrane region" description="Helical" evidence="8">
    <location>
        <begin position="70"/>
        <end position="93"/>
    </location>
</feature>
<feature type="transmembrane region" description="Helical" evidence="8">
    <location>
        <begin position="184"/>
        <end position="208"/>
    </location>
</feature>
<keyword evidence="6 8" id="KW-1133">Transmembrane helix</keyword>
<organism evidence="9 10">
    <name type="scientific">Emergencia timonensis</name>
    <dbReference type="NCBI Taxonomy" id="1776384"/>
    <lineage>
        <taxon>Bacteria</taxon>
        <taxon>Bacillati</taxon>
        <taxon>Bacillota</taxon>
        <taxon>Clostridia</taxon>
        <taxon>Peptostreptococcales</taxon>
        <taxon>Anaerovoracaceae</taxon>
        <taxon>Emergencia</taxon>
    </lineage>
</organism>
<evidence type="ECO:0000256" key="5">
    <source>
        <dbReference type="ARBA" id="ARBA00022833"/>
    </source>
</evidence>
<evidence type="ECO:0000313" key="10">
    <source>
        <dbReference type="Proteomes" id="UP000284841"/>
    </source>
</evidence>
<feature type="transmembrane region" description="Helical" evidence="8">
    <location>
        <begin position="39"/>
        <end position="58"/>
    </location>
</feature>
<gene>
    <name evidence="9" type="ORF">DW099_02220</name>
</gene>
<dbReference type="Proteomes" id="UP000284841">
    <property type="component" value="Unassembled WGS sequence"/>
</dbReference>
<dbReference type="OrthoDB" id="9787346at2"/>
<evidence type="ECO:0000256" key="3">
    <source>
        <dbReference type="ARBA" id="ARBA00022475"/>
    </source>
</evidence>
<evidence type="ECO:0000256" key="2">
    <source>
        <dbReference type="ARBA" id="ARBA00006939"/>
    </source>
</evidence>
<feature type="transmembrane region" description="Helical" evidence="8">
    <location>
        <begin position="145"/>
        <end position="163"/>
    </location>
</feature>
<dbReference type="RefSeq" id="WP_067539593.1">
    <property type="nucleotide sequence ID" value="NZ_AP025567.1"/>
</dbReference>
<name>A0A415E6L1_9FIRM</name>
<dbReference type="STRING" id="1776384.GCA_900086585_02726"/>
<protein>
    <submittedName>
        <fullName evidence="9">ZIP family metal transporter</fullName>
    </submittedName>
</protein>
<dbReference type="GO" id="GO:0005886">
    <property type="term" value="C:plasma membrane"/>
    <property type="evidence" value="ECO:0007669"/>
    <property type="project" value="UniProtKB-SubCell"/>
</dbReference>
<evidence type="ECO:0000313" key="9">
    <source>
        <dbReference type="EMBL" id="RHJ89413.1"/>
    </source>
</evidence>
<reference evidence="9 10" key="1">
    <citation type="submission" date="2018-08" db="EMBL/GenBank/DDBJ databases">
        <title>A genome reference for cultivated species of the human gut microbiota.</title>
        <authorList>
            <person name="Zou Y."/>
            <person name="Xue W."/>
            <person name="Luo G."/>
        </authorList>
    </citation>
    <scope>NUCLEOTIDE SEQUENCE [LARGE SCALE GENOMIC DNA]</scope>
    <source>
        <strain evidence="9 10">AM07-24</strain>
    </source>
</reference>
<keyword evidence="4 8" id="KW-0812">Transmembrane</keyword>
<evidence type="ECO:0000256" key="1">
    <source>
        <dbReference type="ARBA" id="ARBA00004651"/>
    </source>
</evidence>
<comment type="similarity">
    <text evidence="2">Belongs to the ZIP transporter (TC 2.A.5) family.</text>
</comment>
<keyword evidence="3" id="KW-1003">Cell membrane</keyword>
<accession>A0A415E6L1</accession>
<comment type="caution">
    <text evidence="9">The sequence shown here is derived from an EMBL/GenBank/DDBJ whole genome shotgun (WGS) entry which is preliminary data.</text>
</comment>
<dbReference type="GeneID" id="83005049"/>
<keyword evidence="5" id="KW-0862">Zinc</keyword>
<feature type="transmembrane region" description="Helical" evidence="8">
    <location>
        <begin position="114"/>
        <end position="139"/>
    </location>
</feature>
<dbReference type="AlphaFoldDB" id="A0A415E6L1"/>
<proteinExistence type="inferred from homology"/>
<evidence type="ECO:0000256" key="7">
    <source>
        <dbReference type="ARBA" id="ARBA00023136"/>
    </source>
</evidence>
<keyword evidence="7 8" id="KW-0472">Membrane</keyword>
<evidence type="ECO:0000256" key="8">
    <source>
        <dbReference type="SAM" id="Phobius"/>
    </source>
</evidence>
<dbReference type="PANTHER" id="PTHR11040:SF211">
    <property type="entry name" value="ZINC TRANSPORTER ZIP11"/>
    <property type="match status" value="1"/>
</dbReference>
<comment type="subcellular location">
    <subcellularLocation>
        <location evidence="1">Cell membrane</location>
        <topology evidence="1">Multi-pass membrane protein</topology>
    </subcellularLocation>
</comment>
<dbReference type="Pfam" id="PF02535">
    <property type="entry name" value="Zip"/>
    <property type="match status" value="1"/>
</dbReference>
<keyword evidence="10" id="KW-1185">Reference proteome</keyword>
<dbReference type="PANTHER" id="PTHR11040">
    <property type="entry name" value="ZINC/IRON TRANSPORTER"/>
    <property type="match status" value="1"/>
</dbReference>
<feature type="transmembrane region" description="Helical" evidence="8">
    <location>
        <begin position="6"/>
        <end position="27"/>
    </location>
</feature>
<feature type="transmembrane region" description="Helical" evidence="8">
    <location>
        <begin position="244"/>
        <end position="262"/>
    </location>
</feature>
<evidence type="ECO:0000256" key="6">
    <source>
        <dbReference type="ARBA" id="ARBA00022989"/>
    </source>
</evidence>
<evidence type="ECO:0000256" key="4">
    <source>
        <dbReference type="ARBA" id="ARBA00022692"/>
    </source>
</evidence>
<feature type="transmembrane region" description="Helical" evidence="8">
    <location>
        <begin position="214"/>
        <end position="232"/>
    </location>
</feature>
<dbReference type="InterPro" id="IPR003689">
    <property type="entry name" value="ZIP"/>
</dbReference>
<dbReference type="EMBL" id="QRMS01000001">
    <property type="protein sequence ID" value="RHJ89413.1"/>
    <property type="molecule type" value="Genomic_DNA"/>
</dbReference>
<dbReference type="GO" id="GO:0005385">
    <property type="term" value="F:zinc ion transmembrane transporter activity"/>
    <property type="evidence" value="ECO:0007669"/>
    <property type="project" value="TreeGrafter"/>
</dbReference>